<keyword evidence="2" id="KW-1185">Reference proteome</keyword>
<accession>A0A5N6R8X1</accession>
<dbReference type="AlphaFoldDB" id="A0A5N6R8X1"/>
<organism evidence="1 2">
    <name type="scientific">Carpinus fangiana</name>
    <dbReference type="NCBI Taxonomy" id="176857"/>
    <lineage>
        <taxon>Eukaryota</taxon>
        <taxon>Viridiplantae</taxon>
        <taxon>Streptophyta</taxon>
        <taxon>Embryophyta</taxon>
        <taxon>Tracheophyta</taxon>
        <taxon>Spermatophyta</taxon>
        <taxon>Magnoliopsida</taxon>
        <taxon>eudicotyledons</taxon>
        <taxon>Gunneridae</taxon>
        <taxon>Pentapetalae</taxon>
        <taxon>rosids</taxon>
        <taxon>fabids</taxon>
        <taxon>Fagales</taxon>
        <taxon>Betulaceae</taxon>
        <taxon>Carpinus</taxon>
    </lineage>
</organism>
<dbReference type="OrthoDB" id="1715975at2759"/>
<gene>
    <name evidence="1" type="ORF">FH972_014115</name>
</gene>
<evidence type="ECO:0000313" key="2">
    <source>
        <dbReference type="Proteomes" id="UP000327013"/>
    </source>
</evidence>
<sequence length="79" mass="8446">MASLGGLGIVHSNLFAADQSSVVCFVESRRIPILSAPTFRAPSDRIHSLDDFESCPYVLVTQSGSASSHLLGKRSPRSN</sequence>
<protein>
    <submittedName>
        <fullName evidence="1">Uncharacterized protein</fullName>
    </submittedName>
</protein>
<evidence type="ECO:0000313" key="1">
    <source>
        <dbReference type="EMBL" id="KAE8057420.1"/>
    </source>
</evidence>
<reference evidence="1 2" key="1">
    <citation type="submission" date="2019-06" db="EMBL/GenBank/DDBJ databases">
        <title>A chromosomal-level reference genome of Carpinus fangiana (Coryloideae, Betulaceae).</title>
        <authorList>
            <person name="Yang X."/>
            <person name="Wang Z."/>
            <person name="Zhang L."/>
            <person name="Hao G."/>
            <person name="Liu J."/>
            <person name="Yang Y."/>
        </authorList>
    </citation>
    <scope>NUCLEOTIDE SEQUENCE [LARGE SCALE GENOMIC DNA]</scope>
    <source>
        <strain evidence="1">Cfa_2016G</strain>
        <tissue evidence="1">Leaf</tissue>
    </source>
</reference>
<name>A0A5N6R8X1_9ROSI</name>
<proteinExistence type="predicted"/>
<dbReference type="EMBL" id="CM017325">
    <property type="protein sequence ID" value="KAE8057420.1"/>
    <property type="molecule type" value="Genomic_DNA"/>
</dbReference>
<dbReference type="Proteomes" id="UP000327013">
    <property type="component" value="Chromosome 5"/>
</dbReference>